<dbReference type="AlphaFoldDB" id="A0A1Y6D0C4"/>
<keyword evidence="4 5" id="KW-0472">Membrane</keyword>
<keyword evidence="7" id="KW-0436">Ligase</keyword>
<feature type="transmembrane region" description="Helical" evidence="5">
    <location>
        <begin position="191"/>
        <end position="210"/>
    </location>
</feature>
<feature type="transmembrane region" description="Helical" evidence="5">
    <location>
        <begin position="97"/>
        <end position="114"/>
    </location>
</feature>
<feature type="transmembrane region" description="Helical" evidence="5">
    <location>
        <begin position="421"/>
        <end position="439"/>
    </location>
</feature>
<feature type="transmembrane region" description="Helical" evidence="5">
    <location>
        <begin position="20"/>
        <end position="53"/>
    </location>
</feature>
<sequence>MRAGRSSQGSDAAAHPADVFAQLGLMVFALLAFCAPLASASGLGLIFLAALFSPEARQSFRRDPLLRWSLVLCAYLAVEAAWATIRFPETWAVQLRFLGQWSLCLGFPVLAWGLRGRPERVGWVLLAAFAGLVFGTALHLRGADLWAFRVGQQTGFQMRAGCAGLVWATALLGLLLYAGPALRAVWGTPRLWPRLLFFGGGLYLAVYTLVASQSRISWIALALAVAAGVVYRVRDSWGREDGAKRPYVLVLALVLVGAGIALNTDRIGERVAADRVVVAKILSGDTADLPLSSFKYRYYVQRFGLEKWWESPWFGWGPGSTAYLIKLADRKELVNETDNGRMMGQLHNTYLEILMQGGLVGLGLFLTWAAIFAKPLLRPEYRDRLPEPLGLFVLGGCSILAIWGFAAYGMIVENWPYWRCYWLLLAGIAHTFVVYPPVVRAGALHT</sequence>
<keyword evidence="3 5" id="KW-1133">Transmembrane helix</keyword>
<evidence type="ECO:0000256" key="2">
    <source>
        <dbReference type="ARBA" id="ARBA00022692"/>
    </source>
</evidence>
<evidence type="ECO:0000313" key="8">
    <source>
        <dbReference type="Proteomes" id="UP000192923"/>
    </source>
</evidence>
<proteinExistence type="predicted"/>
<feature type="transmembrane region" description="Helical" evidence="5">
    <location>
        <begin position="65"/>
        <end position="85"/>
    </location>
</feature>
<dbReference type="GO" id="GO:0016874">
    <property type="term" value="F:ligase activity"/>
    <property type="evidence" value="ECO:0007669"/>
    <property type="project" value="UniProtKB-KW"/>
</dbReference>
<gene>
    <name evidence="7" type="ORF">SAMN02949497_1314</name>
</gene>
<accession>A0A1Y6D0C4</accession>
<feature type="transmembrane region" description="Helical" evidence="5">
    <location>
        <begin position="389"/>
        <end position="409"/>
    </location>
</feature>
<evidence type="ECO:0000259" key="6">
    <source>
        <dbReference type="Pfam" id="PF04932"/>
    </source>
</evidence>
<comment type="subcellular location">
    <subcellularLocation>
        <location evidence="1">Membrane</location>
        <topology evidence="1">Multi-pass membrane protein</topology>
    </subcellularLocation>
</comment>
<dbReference type="GO" id="GO:0016020">
    <property type="term" value="C:membrane"/>
    <property type="evidence" value="ECO:0007669"/>
    <property type="project" value="UniProtKB-SubCell"/>
</dbReference>
<feature type="transmembrane region" description="Helical" evidence="5">
    <location>
        <begin position="353"/>
        <end position="377"/>
    </location>
</feature>
<evidence type="ECO:0000256" key="5">
    <source>
        <dbReference type="SAM" id="Phobius"/>
    </source>
</evidence>
<evidence type="ECO:0000256" key="3">
    <source>
        <dbReference type="ARBA" id="ARBA00022989"/>
    </source>
</evidence>
<feature type="transmembrane region" description="Helical" evidence="5">
    <location>
        <begin position="216"/>
        <end position="233"/>
    </location>
</feature>
<dbReference type="OrthoDB" id="8667028at2"/>
<keyword evidence="8" id="KW-1185">Reference proteome</keyword>
<feature type="domain" description="O-antigen ligase-related" evidence="6">
    <location>
        <begin position="202"/>
        <end position="366"/>
    </location>
</feature>
<dbReference type="PANTHER" id="PTHR37422">
    <property type="entry name" value="TEICHURONIC ACID BIOSYNTHESIS PROTEIN TUAE"/>
    <property type="match status" value="1"/>
</dbReference>
<evidence type="ECO:0000256" key="4">
    <source>
        <dbReference type="ARBA" id="ARBA00023136"/>
    </source>
</evidence>
<dbReference type="InterPro" id="IPR007016">
    <property type="entry name" value="O-antigen_ligase-rel_domated"/>
</dbReference>
<organism evidence="7 8">
    <name type="scientific">Methylomagnum ishizawai</name>
    <dbReference type="NCBI Taxonomy" id="1760988"/>
    <lineage>
        <taxon>Bacteria</taxon>
        <taxon>Pseudomonadati</taxon>
        <taxon>Pseudomonadota</taxon>
        <taxon>Gammaproteobacteria</taxon>
        <taxon>Methylococcales</taxon>
        <taxon>Methylococcaceae</taxon>
        <taxon>Methylomagnum</taxon>
    </lineage>
</organism>
<name>A0A1Y6D0C4_9GAMM</name>
<feature type="transmembrane region" description="Helical" evidence="5">
    <location>
        <begin position="245"/>
        <end position="262"/>
    </location>
</feature>
<protein>
    <submittedName>
        <fullName evidence="7">O-antigen ligase</fullName>
    </submittedName>
</protein>
<dbReference type="EMBL" id="FXAM01000001">
    <property type="protein sequence ID" value="SMF94012.1"/>
    <property type="molecule type" value="Genomic_DNA"/>
</dbReference>
<dbReference type="Proteomes" id="UP000192923">
    <property type="component" value="Unassembled WGS sequence"/>
</dbReference>
<keyword evidence="2 5" id="KW-0812">Transmembrane</keyword>
<dbReference type="RefSeq" id="WP_085211032.1">
    <property type="nucleotide sequence ID" value="NZ_FXAM01000001.1"/>
</dbReference>
<dbReference type="PANTHER" id="PTHR37422:SF13">
    <property type="entry name" value="LIPOPOLYSACCHARIDE BIOSYNTHESIS PROTEIN PA4999-RELATED"/>
    <property type="match status" value="1"/>
</dbReference>
<dbReference type="InterPro" id="IPR051533">
    <property type="entry name" value="WaaL-like"/>
</dbReference>
<feature type="transmembrane region" description="Helical" evidence="5">
    <location>
        <begin position="121"/>
        <end position="138"/>
    </location>
</feature>
<dbReference type="STRING" id="1760988.SAMN02949497_1314"/>
<dbReference type="Pfam" id="PF04932">
    <property type="entry name" value="Wzy_C"/>
    <property type="match status" value="1"/>
</dbReference>
<evidence type="ECO:0000313" key="7">
    <source>
        <dbReference type="EMBL" id="SMF94012.1"/>
    </source>
</evidence>
<feature type="transmembrane region" description="Helical" evidence="5">
    <location>
        <begin position="158"/>
        <end position="179"/>
    </location>
</feature>
<evidence type="ECO:0000256" key="1">
    <source>
        <dbReference type="ARBA" id="ARBA00004141"/>
    </source>
</evidence>
<reference evidence="7 8" key="1">
    <citation type="submission" date="2016-12" db="EMBL/GenBank/DDBJ databases">
        <authorList>
            <person name="Song W.-J."/>
            <person name="Kurnit D.M."/>
        </authorList>
    </citation>
    <scope>NUCLEOTIDE SEQUENCE [LARGE SCALE GENOMIC DNA]</scope>
    <source>
        <strain evidence="7 8">175</strain>
    </source>
</reference>